<keyword evidence="1" id="KW-1133">Transmembrane helix</keyword>
<dbReference type="Proteomes" id="UP001190700">
    <property type="component" value="Unassembled WGS sequence"/>
</dbReference>
<sequence>AGEGGGMYARDVASIMFSDMQLLGNQAALNGGGLHLSHSMANIMHSEVSWNMAVTGGGIHSATDVQMTINGSRVGGNVAKSGGGIDSTDSGAELLLYGSLIAANEAQGGNGGGISIAGPLEAEDSEISGSIAYIDGGGIYAEALVVLRGCHILWNVAHSNGAGIRSNTDTFLEDSRVCENVCWGLGGGVYHRTNKLQVHAASQVCRNTAEYGGGVYAWTAASILLEEGSLVEENKAKQTGGGMWLSAGCELEVRSSSGVVNNSAEKEGGGVAMQEGDATMRVTNQSRLEGNRAELYSGGGISTALGNRVWLESSELSFNFAGTYGGGMLLYQAVAEAVSMRIIGNAATYAGGGMQIMKGSQIWFWGTLMQPVVIANNTAVEQGGGVGVFSVSEAWFGFTDDTSSGSVWAPSTNLSACAGSVLGQLDLTKDHAVVLSHNEAETGAVLYGEDSSVITLQDGHIYGNTAHRDEASDAPDVTVGGILNVQASTFNMLDSVLEGNSGSGCLIGQNALVAIQGSVFMNHTSVSHGGGIRTMRGSDTSLTDSAFVANSVQGQGSAVHAHGALEVSQCSFEGGRAEHGGALAGKLYENQRMALTLCALCRNVAAENGAALYLTLAASLNGSALLQLTDLELRDNQASSGIFFWEPADRFATNRSTPPSCANCTFTGNNPGYASESGWASATVAIEVSAQHPEEAGGYNIDEPLVVELKDMFGSLVSSDNSTQVSLATGCSKRGMSKDIVSTGSAIFDLLAFGGLPGSECEVVFTAMVSDVELSVTTIVPLRLCHVGEHYDDSASQCVPCSPGSLSFSNDTTPCYDCIGDSGIECKGYADYHIRNGYWLAPAASACDTAACLVSRLYSCEIQDACSTDGSQRNGTLQTILVACALVAVFNSALIFILQRANMADVRQVTAVGRETLESSGDVQEVYDEIVAQANITRIVGLLLGYLQVVGAMGSIFSSGDLPISFARFTSFMSFDLNLFSTALNVECTNHFLGLSSSMTGFELSFLMAMLAPWILVVLDMCVFALYMEWHKRRNAYCEVTHLRKPSLEVLTYLHQDLIFRSSRTPSSAWPGCLVGL</sequence>
<dbReference type="PANTHER" id="PTHR11319">
    <property type="entry name" value="G PROTEIN-COUPLED RECEPTOR-RELATED"/>
    <property type="match status" value="1"/>
</dbReference>
<feature type="non-terminal residue" evidence="2">
    <location>
        <position position="1"/>
    </location>
</feature>
<feature type="transmembrane region" description="Helical" evidence="1">
    <location>
        <begin position="877"/>
        <end position="898"/>
    </location>
</feature>
<feature type="transmembrane region" description="Helical" evidence="1">
    <location>
        <begin position="939"/>
        <end position="957"/>
    </location>
</feature>
<dbReference type="InterPro" id="IPR011050">
    <property type="entry name" value="Pectin_lyase_fold/virulence"/>
</dbReference>
<keyword evidence="1" id="KW-0812">Transmembrane</keyword>
<feature type="transmembrane region" description="Helical" evidence="1">
    <location>
        <begin position="1004"/>
        <end position="1027"/>
    </location>
</feature>
<evidence type="ECO:0000313" key="2">
    <source>
        <dbReference type="EMBL" id="KAK3264468.1"/>
    </source>
</evidence>
<keyword evidence="1" id="KW-0472">Membrane</keyword>
<evidence type="ECO:0000256" key="1">
    <source>
        <dbReference type="SAM" id="Phobius"/>
    </source>
</evidence>
<keyword evidence="3" id="KW-1185">Reference proteome</keyword>
<dbReference type="EMBL" id="LGRX02014531">
    <property type="protein sequence ID" value="KAK3264468.1"/>
    <property type="molecule type" value="Genomic_DNA"/>
</dbReference>
<dbReference type="AlphaFoldDB" id="A0AAE0KXJ4"/>
<proteinExistence type="predicted"/>
<comment type="caution">
    <text evidence="2">The sequence shown here is derived from an EMBL/GenBank/DDBJ whole genome shotgun (WGS) entry which is preliminary data.</text>
</comment>
<dbReference type="PANTHER" id="PTHR11319:SF35">
    <property type="entry name" value="OUTER MEMBRANE PROTEIN PMPC-RELATED"/>
    <property type="match status" value="1"/>
</dbReference>
<dbReference type="SUPFAM" id="SSF51126">
    <property type="entry name" value="Pectin lyase-like"/>
    <property type="match status" value="3"/>
</dbReference>
<evidence type="ECO:0000313" key="3">
    <source>
        <dbReference type="Proteomes" id="UP001190700"/>
    </source>
</evidence>
<organism evidence="2 3">
    <name type="scientific">Cymbomonas tetramitiformis</name>
    <dbReference type="NCBI Taxonomy" id="36881"/>
    <lineage>
        <taxon>Eukaryota</taxon>
        <taxon>Viridiplantae</taxon>
        <taxon>Chlorophyta</taxon>
        <taxon>Pyramimonadophyceae</taxon>
        <taxon>Pyramimonadales</taxon>
        <taxon>Pyramimonadaceae</taxon>
        <taxon>Cymbomonas</taxon>
    </lineage>
</organism>
<gene>
    <name evidence="2" type="ORF">CYMTET_26795</name>
</gene>
<protein>
    <submittedName>
        <fullName evidence="2">Uncharacterized protein</fullName>
    </submittedName>
</protein>
<reference evidence="2 3" key="1">
    <citation type="journal article" date="2015" name="Genome Biol. Evol.">
        <title>Comparative Genomics of a Bacterivorous Green Alga Reveals Evolutionary Causalities and Consequences of Phago-Mixotrophic Mode of Nutrition.</title>
        <authorList>
            <person name="Burns J.A."/>
            <person name="Paasch A."/>
            <person name="Narechania A."/>
            <person name="Kim E."/>
        </authorList>
    </citation>
    <scope>NUCLEOTIDE SEQUENCE [LARGE SCALE GENOMIC DNA]</scope>
    <source>
        <strain evidence="2 3">PLY_AMNH</strain>
    </source>
</reference>
<name>A0AAE0KXJ4_9CHLO</name>
<accession>A0AAE0KXJ4</accession>